<dbReference type="PROSITE" id="PS00108">
    <property type="entry name" value="PROTEIN_KINASE_ST"/>
    <property type="match status" value="1"/>
</dbReference>
<dbReference type="Gene3D" id="1.10.510.10">
    <property type="entry name" value="Transferase(Phosphotransferase) domain 1"/>
    <property type="match status" value="1"/>
</dbReference>
<feature type="domain" description="Protein kinase" evidence="7">
    <location>
        <begin position="1"/>
        <end position="255"/>
    </location>
</feature>
<keyword evidence="1" id="KW-0808">Transferase</keyword>
<keyword evidence="6" id="KW-0472">Membrane</keyword>
<dbReference type="PANTHER" id="PTHR43289">
    <property type="entry name" value="MITOGEN-ACTIVATED PROTEIN KINASE KINASE KINASE 20-RELATED"/>
    <property type="match status" value="1"/>
</dbReference>
<evidence type="ECO:0000256" key="5">
    <source>
        <dbReference type="SAM" id="MobiDB-lite"/>
    </source>
</evidence>
<dbReference type="Gene3D" id="3.30.200.20">
    <property type="entry name" value="Phosphorylase Kinase, domain 1"/>
    <property type="match status" value="1"/>
</dbReference>
<dbReference type="PROSITE" id="PS50011">
    <property type="entry name" value="PROTEIN_KINASE_DOM"/>
    <property type="match status" value="1"/>
</dbReference>
<feature type="compositionally biased region" description="Basic and acidic residues" evidence="5">
    <location>
        <begin position="387"/>
        <end position="405"/>
    </location>
</feature>
<keyword evidence="6" id="KW-0812">Transmembrane</keyword>
<keyword evidence="4" id="KW-0067">ATP-binding</keyword>
<feature type="compositionally biased region" description="Polar residues" evidence="5">
    <location>
        <begin position="330"/>
        <end position="359"/>
    </location>
</feature>
<evidence type="ECO:0000256" key="6">
    <source>
        <dbReference type="SAM" id="Phobius"/>
    </source>
</evidence>
<dbReference type="GO" id="GO:0016301">
    <property type="term" value="F:kinase activity"/>
    <property type="evidence" value="ECO:0007669"/>
    <property type="project" value="UniProtKB-KW"/>
</dbReference>
<dbReference type="Pfam" id="PF00069">
    <property type="entry name" value="Pkinase"/>
    <property type="match status" value="1"/>
</dbReference>
<dbReference type="EMBL" id="CP117812">
    <property type="protein sequence ID" value="WDE99470.1"/>
    <property type="molecule type" value="Genomic_DNA"/>
</dbReference>
<dbReference type="SMART" id="SM00220">
    <property type="entry name" value="S_TKc"/>
    <property type="match status" value="1"/>
</dbReference>
<dbReference type="InterPro" id="IPR008271">
    <property type="entry name" value="Ser/Thr_kinase_AS"/>
</dbReference>
<dbReference type="InterPro" id="IPR011009">
    <property type="entry name" value="Kinase-like_dom_sf"/>
</dbReference>
<feature type="transmembrane region" description="Helical" evidence="6">
    <location>
        <begin position="291"/>
        <end position="311"/>
    </location>
</feature>
<proteinExistence type="predicted"/>
<dbReference type="PANTHER" id="PTHR43289:SF34">
    <property type="entry name" value="SERINE_THREONINE-PROTEIN KINASE YBDM-RELATED"/>
    <property type="match status" value="1"/>
</dbReference>
<evidence type="ECO:0000313" key="8">
    <source>
        <dbReference type="EMBL" id="WDE99470.1"/>
    </source>
</evidence>
<evidence type="ECO:0000256" key="3">
    <source>
        <dbReference type="ARBA" id="ARBA00022777"/>
    </source>
</evidence>
<dbReference type="SUPFAM" id="SSF56112">
    <property type="entry name" value="Protein kinase-like (PK-like)"/>
    <property type="match status" value="1"/>
</dbReference>
<evidence type="ECO:0000256" key="1">
    <source>
        <dbReference type="ARBA" id="ARBA00022679"/>
    </source>
</evidence>
<reference evidence="8 9" key="1">
    <citation type="submission" date="2023-02" db="EMBL/GenBank/DDBJ databases">
        <title>Genome sequence of Lentisphaera profundi SAORIC-696.</title>
        <authorList>
            <person name="Kim e."/>
            <person name="Cho J.-C."/>
            <person name="Choi A."/>
            <person name="Kang I."/>
        </authorList>
    </citation>
    <scope>NUCLEOTIDE SEQUENCE [LARGE SCALE GENOMIC DNA]</scope>
    <source>
        <strain evidence="8 9">SAORIC-696</strain>
    </source>
</reference>
<keyword evidence="3 8" id="KW-0418">Kinase</keyword>
<feature type="region of interest" description="Disordered" evidence="5">
    <location>
        <begin position="330"/>
        <end position="428"/>
    </location>
</feature>
<sequence length="583" mass="65265">MASGNMGTVYSATQVNLNRKVAIKILFEHTTEDQDFLRGFFREAQAAAAFTHQNIVQAYDVGQTEDKLYYFAMELVDGGDVLELIKQHDSIIYKDALPLITGIAEGLHYGNTTRQLTHGDLKPANILITRQGEAKLADLGLARMGGEIQGESDGIMLTPMYAAPEMILDQWKNGDPRADIYSFGATLYHMLAGHPPFEHDSYEEILRMQIEETHISLKKAKAKIPQGVSDFVDHLLQKDLNDRPQTWAEVIQALRQLQVKANSYQIAGEKNRKSKIYDRVKANNDKSKKTLIAAIASFFILAIVALFLINIDRGAPPVKKLEEKKLITPDNTVSSNTNATENLLTKNASPIKAPQTSPSAKKAKKLKKQKPKALKKTNNELKTPPKKLKESENLNKAKEIKKLAENKTTIKSPPPISLAQKDKQDKKNKQLAINKKLALHLEALSSNKHGNISQHIKKISVLLANNTYAQNLSIHFYEALKNLSENETKEYRIKSFDMQDITFVAQKIYGPVEETIPLDSKEAHLVIAKASTELIENFNSPDKNILMLYTLTNPSKSALIKAKLNNKSAFNDFLKTVLECNKQ</sequence>
<keyword evidence="2" id="KW-0547">Nucleotide-binding</keyword>
<evidence type="ECO:0000259" key="7">
    <source>
        <dbReference type="PROSITE" id="PS50011"/>
    </source>
</evidence>
<protein>
    <submittedName>
        <fullName evidence="8">Serine/threonine-protein kinase</fullName>
    </submittedName>
</protein>
<keyword evidence="9" id="KW-1185">Reference proteome</keyword>
<evidence type="ECO:0000313" key="9">
    <source>
        <dbReference type="Proteomes" id="UP001214250"/>
    </source>
</evidence>
<keyword evidence="6" id="KW-1133">Transmembrane helix</keyword>
<dbReference type="InterPro" id="IPR000719">
    <property type="entry name" value="Prot_kinase_dom"/>
</dbReference>
<accession>A0ABY7VYY8</accession>
<dbReference type="Proteomes" id="UP001214250">
    <property type="component" value="Chromosome 2"/>
</dbReference>
<evidence type="ECO:0000256" key="4">
    <source>
        <dbReference type="ARBA" id="ARBA00022840"/>
    </source>
</evidence>
<gene>
    <name evidence="8" type="ORF">PQO03_20820</name>
</gene>
<organism evidence="8 9">
    <name type="scientific">Lentisphaera profundi</name>
    <dbReference type="NCBI Taxonomy" id="1658616"/>
    <lineage>
        <taxon>Bacteria</taxon>
        <taxon>Pseudomonadati</taxon>
        <taxon>Lentisphaerota</taxon>
        <taxon>Lentisphaeria</taxon>
        <taxon>Lentisphaerales</taxon>
        <taxon>Lentisphaeraceae</taxon>
        <taxon>Lentisphaera</taxon>
    </lineage>
</organism>
<feature type="compositionally biased region" description="Basic residues" evidence="5">
    <location>
        <begin position="361"/>
        <end position="375"/>
    </location>
</feature>
<dbReference type="CDD" id="cd14014">
    <property type="entry name" value="STKc_PknB_like"/>
    <property type="match status" value="1"/>
</dbReference>
<evidence type="ECO:0000256" key="2">
    <source>
        <dbReference type="ARBA" id="ARBA00022741"/>
    </source>
</evidence>
<name>A0ABY7VYY8_9BACT</name>
<dbReference type="RefSeq" id="WP_274154325.1">
    <property type="nucleotide sequence ID" value="NZ_CP117812.1"/>
</dbReference>